<organism evidence="2 3">
    <name type="scientific">Crepidotus variabilis</name>
    <dbReference type="NCBI Taxonomy" id="179855"/>
    <lineage>
        <taxon>Eukaryota</taxon>
        <taxon>Fungi</taxon>
        <taxon>Dikarya</taxon>
        <taxon>Basidiomycota</taxon>
        <taxon>Agaricomycotina</taxon>
        <taxon>Agaricomycetes</taxon>
        <taxon>Agaricomycetidae</taxon>
        <taxon>Agaricales</taxon>
        <taxon>Agaricineae</taxon>
        <taxon>Crepidotaceae</taxon>
        <taxon>Crepidotus</taxon>
    </lineage>
</organism>
<feature type="region of interest" description="Disordered" evidence="1">
    <location>
        <begin position="283"/>
        <end position="364"/>
    </location>
</feature>
<gene>
    <name evidence="2" type="ORF">CPB83DRAFT_855098</name>
</gene>
<dbReference type="AlphaFoldDB" id="A0A9P6EFI6"/>
<sequence length="687" mass="75800">MASSSSSTPPNDSAGRRRRSVFAQRFSALSIASLPQYTVVDNSPVDEPPTFEASSSPLFFDANDLIDQSPPSSALQESSTFLLPNLFSPARNRTRYSYINPLYSTILNATARTPFTQTPDFNAPRPRRHDFEYLYPNRPNKPSCTLQLNTRDSILGNPHPSQSQPKTPRIWGSEPLAGFVHLDLETAQNIQQINLQIKGKIITSALEDGAYTFVGHEYQVWTKTMGDPRDLSPSVPINSPKGKFDGKFQGKYSLPFSFPFPIYVDLANKAAIYPEAPILSPSHLTEEPGELPSITSSPVNSTSEKGKKKRTSWSFFSSRNSSHDSSVPGEHPKKRRSALPQDMISGSGPSSRENTERASSYDPQAAVACPMPQTFVDKGFKVSLNYEISAILVHGRFRPDTKIRTNIAYLPSIEPLPMSVRRQQAYEAGALLPSPRSDPDGWFAVPTATVHGWFDEVYYPRQIQVDCTLYLANPLSYTRSTAIPCYLSLSCTDTQALQSLCNPKSPNVRLMRQFRHFTPHGGDRAAALEEHFSRGYSEGVIPSQILPPQGSAGATGAGGDLKVVLQEVSHAVWWAAPKEVLQDPTLRWMEGEIHLEPSLQPSCACSIFSVEYSVEMYPPKSAYFESAIHPSSSGNARAGHALAISSQPVEITTLYRIEEPVPVAFSEAPRMKVRVLSADAITEQLEE</sequence>
<keyword evidence="3" id="KW-1185">Reference proteome</keyword>
<feature type="compositionally biased region" description="Polar residues" evidence="1">
    <location>
        <begin position="293"/>
        <end position="303"/>
    </location>
</feature>
<evidence type="ECO:0000313" key="3">
    <source>
        <dbReference type="Proteomes" id="UP000807306"/>
    </source>
</evidence>
<accession>A0A9P6EFI6</accession>
<feature type="region of interest" description="Disordered" evidence="1">
    <location>
        <begin position="150"/>
        <end position="170"/>
    </location>
</feature>
<feature type="compositionally biased region" description="Polar residues" evidence="1">
    <location>
        <begin position="347"/>
        <end position="362"/>
    </location>
</feature>
<evidence type="ECO:0000313" key="2">
    <source>
        <dbReference type="EMBL" id="KAF9527967.1"/>
    </source>
</evidence>
<comment type="caution">
    <text evidence="2">The sequence shown here is derived from an EMBL/GenBank/DDBJ whole genome shotgun (WGS) entry which is preliminary data.</text>
</comment>
<dbReference type="OrthoDB" id="3262423at2759"/>
<feature type="compositionally biased region" description="Low complexity" evidence="1">
    <location>
        <begin position="312"/>
        <end position="326"/>
    </location>
</feature>
<dbReference type="Proteomes" id="UP000807306">
    <property type="component" value="Unassembled WGS sequence"/>
</dbReference>
<evidence type="ECO:0008006" key="4">
    <source>
        <dbReference type="Google" id="ProtNLM"/>
    </source>
</evidence>
<name>A0A9P6EFI6_9AGAR</name>
<protein>
    <recommendedName>
        <fullName evidence="4">Arrestin-like N-terminal domain-containing protein</fullName>
    </recommendedName>
</protein>
<dbReference type="EMBL" id="MU157856">
    <property type="protein sequence ID" value="KAF9527967.1"/>
    <property type="molecule type" value="Genomic_DNA"/>
</dbReference>
<proteinExistence type="predicted"/>
<reference evidence="2" key="1">
    <citation type="submission" date="2020-11" db="EMBL/GenBank/DDBJ databases">
        <authorList>
            <consortium name="DOE Joint Genome Institute"/>
            <person name="Ahrendt S."/>
            <person name="Riley R."/>
            <person name="Andreopoulos W."/>
            <person name="Labutti K."/>
            <person name="Pangilinan J."/>
            <person name="Ruiz-Duenas F.J."/>
            <person name="Barrasa J.M."/>
            <person name="Sanchez-Garcia M."/>
            <person name="Camarero S."/>
            <person name="Miyauchi S."/>
            <person name="Serrano A."/>
            <person name="Linde D."/>
            <person name="Babiker R."/>
            <person name="Drula E."/>
            <person name="Ayuso-Fernandez I."/>
            <person name="Pacheco R."/>
            <person name="Padilla G."/>
            <person name="Ferreira P."/>
            <person name="Barriuso J."/>
            <person name="Kellner H."/>
            <person name="Castanera R."/>
            <person name="Alfaro M."/>
            <person name="Ramirez L."/>
            <person name="Pisabarro A.G."/>
            <person name="Kuo A."/>
            <person name="Tritt A."/>
            <person name="Lipzen A."/>
            <person name="He G."/>
            <person name="Yan M."/>
            <person name="Ng V."/>
            <person name="Cullen D."/>
            <person name="Martin F."/>
            <person name="Rosso M.-N."/>
            <person name="Henrissat B."/>
            <person name="Hibbett D."/>
            <person name="Martinez A.T."/>
            <person name="Grigoriev I.V."/>
        </authorList>
    </citation>
    <scope>NUCLEOTIDE SEQUENCE</scope>
    <source>
        <strain evidence="2">CBS 506.95</strain>
    </source>
</reference>
<evidence type="ECO:0000256" key="1">
    <source>
        <dbReference type="SAM" id="MobiDB-lite"/>
    </source>
</evidence>